<comment type="caution">
    <text evidence="1">The sequence shown here is derived from an EMBL/GenBank/DDBJ whole genome shotgun (WGS) entry which is preliminary data.</text>
</comment>
<sequence length="533" mass="56185">MSGTEDKHAAASQQLNALTSSSPQGGQPGTSGKESEQATANQSTTALTTPLSPRGQRDSSIVPRDEDQRDIIDQPLPALTYSPLPHGGQPSADKTASGKKGEQDTAKQTVTALAAPFSPREARRESSTSMVPIEEDGRAMVEQGLPALSFSPLPHCGQPEATNMASSKESEQATAKQPMPAMTKPLSTCEGERESSTILGDKDQRTIVDHSLPALTFLRSPHDGQPDAIKMVSGEENEQATTNQPVTTMTTPLPPRERQRESSATPIHEDQPTIVDHQLPTVTFSLSAQDGQPRISEMANAKESEQVTANQPITALGASLPPCEGQQVSVLISSAEDQPPNLHQPLPALTSSLSPQDGRRDTVKAVSGKECELSTDSQSVTAPSLCLGPKESFMIPSDQKATVKASLPALAALLSREGQQQEAVKMAAANGCRDERTAIHIAPFIKQPSDATSPLSPPESRHEAAQTTTVAAATTAATATTGAPTSPLDHVLICGHGRFQKITLACTTLAFFTTIVHALASANLASPVDHWCK</sequence>
<gene>
    <name evidence="1" type="ORF">HPB50_018097</name>
</gene>
<name>A0ACB7RW02_HYAAI</name>
<keyword evidence="2" id="KW-1185">Reference proteome</keyword>
<dbReference type="Proteomes" id="UP000821845">
    <property type="component" value="Chromosome 7"/>
</dbReference>
<accession>A0ACB7RW02</accession>
<protein>
    <submittedName>
        <fullName evidence="1">Uncharacterized protein</fullName>
    </submittedName>
</protein>
<evidence type="ECO:0000313" key="1">
    <source>
        <dbReference type="EMBL" id="KAH6926390.1"/>
    </source>
</evidence>
<proteinExistence type="predicted"/>
<organism evidence="1 2">
    <name type="scientific">Hyalomma asiaticum</name>
    <name type="common">Tick</name>
    <dbReference type="NCBI Taxonomy" id="266040"/>
    <lineage>
        <taxon>Eukaryota</taxon>
        <taxon>Metazoa</taxon>
        <taxon>Ecdysozoa</taxon>
        <taxon>Arthropoda</taxon>
        <taxon>Chelicerata</taxon>
        <taxon>Arachnida</taxon>
        <taxon>Acari</taxon>
        <taxon>Parasitiformes</taxon>
        <taxon>Ixodida</taxon>
        <taxon>Ixodoidea</taxon>
        <taxon>Ixodidae</taxon>
        <taxon>Hyalomminae</taxon>
        <taxon>Hyalomma</taxon>
    </lineage>
</organism>
<reference evidence="1" key="1">
    <citation type="submission" date="2020-05" db="EMBL/GenBank/DDBJ databases">
        <title>Large-scale comparative analyses of tick genomes elucidate their genetic diversity and vector capacities.</title>
        <authorList>
            <person name="Jia N."/>
            <person name="Wang J."/>
            <person name="Shi W."/>
            <person name="Du L."/>
            <person name="Sun Y."/>
            <person name="Zhan W."/>
            <person name="Jiang J."/>
            <person name="Wang Q."/>
            <person name="Zhang B."/>
            <person name="Ji P."/>
            <person name="Sakyi L.B."/>
            <person name="Cui X."/>
            <person name="Yuan T."/>
            <person name="Jiang B."/>
            <person name="Yang W."/>
            <person name="Lam T.T.-Y."/>
            <person name="Chang Q."/>
            <person name="Ding S."/>
            <person name="Wang X."/>
            <person name="Zhu J."/>
            <person name="Ruan X."/>
            <person name="Zhao L."/>
            <person name="Wei J."/>
            <person name="Que T."/>
            <person name="Du C."/>
            <person name="Cheng J."/>
            <person name="Dai P."/>
            <person name="Han X."/>
            <person name="Huang E."/>
            <person name="Gao Y."/>
            <person name="Liu J."/>
            <person name="Shao H."/>
            <person name="Ye R."/>
            <person name="Li L."/>
            <person name="Wei W."/>
            <person name="Wang X."/>
            <person name="Wang C."/>
            <person name="Yang T."/>
            <person name="Huo Q."/>
            <person name="Li W."/>
            <person name="Guo W."/>
            <person name="Chen H."/>
            <person name="Zhou L."/>
            <person name="Ni X."/>
            <person name="Tian J."/>
            <person name="Zhou Y."/>
            <person name="Sheng Y."/>
            <person name="Liu T."/>
            <person name="Pan Y."/>
            <person name="Xia L."/>
            <person name="Li J."/>
            <person name="Zhao F."/>
            <person name="Cao W."/>
        </authorList>
    </citation>
    <scope>NUCLEOTIDE SEQUENCE</scope>
    <source>
        <strain evidence="1">Hyas-2018</strain>
    </source>
</reference>
<dbReference type="EMBL" id="CM023487">
    <property type="protein sequence ID" value="KAH6926390.1"/>
    <property type="molecule type" value="Genomic_DNA"/>
</dbReference>
<evidence type="ECO:0000313" key="2">
    <source>
        <dbReference type="Proteomes" id="UP000821845"/>
    </source>
</evidence>